<accession>A0ABU0FJX2</accession>
<dbReference type="InterPro" id="IPR051125">
    <property type="entry name" value="ABC-4/HrtB_transporter"/>
</dbReference>
<evidence type="ECO:0000256" key="3">
    <source>
        <dbReference type="ARBA" id="ARBA00022475"/>
    </source>
</evidence>
<evidence type="ECO:0000256" key="1">
    <source>
        <dbReference type="ARBA" id="ARBA00004651"/>
    </source>
</evidence>
<comment type="caution">
    <text evidence="10">The sequence shown here is derived from an EMBL/GenBank/DDBJ whole genome shotgun (WGS) entry which is preliminary data.</text>
</comment>
<dbReference type="EMBL" id="JAUSVK010000001">
    <property type="protein sequence ID" value="MDQ0394909.1"/>
    <property type="molecule type" value="Genomic_DNA"/>
</dbReference>
<feature type="domain" description="MacB-like periplasmic core" evidence="9">
    <location>
        <begin position="5"/>
        <end position="227"/>
    </location>
</feature>
<evidence type="ECO:0000256" key="2">
    <source>
        <dbReference type="ARBA" id="ARBA00022448"/>
    </source>
</evidence>
<dbReference type="InterPro" id="IPR025857">
    <property type="entry name" value="MacB_PCD"/>
</dbReference>
<evidence type="ECO:0000313" key="11">
    <source>
        <dbReference type="Proteomes" id="UP001237448"/>
    </source>
</evidence>
<dbReference type="InterPro" id="IPR003838">
    <property type="entry name" value="ABC3_permease_C"/>
</dbReference>
<gene>
    <name evidence="10" type="ORF">J3R73_004701</name>
</gene>
<keyword evidence="3" id="KW-1003">Cell membrane</keyword>
<evidence type="ECO:0000313" key="10">
    <source>
        <dbReference type="EMBL" id="MDQ0394909.1"/>
    </source>
</evidence>
<name>A0ABU0FJX2_9HYPH</name>
<comment type="subcellular location">
    <subcellularLocation>
        <location evidence="1">Cell membrane</location>
        <topology evidence="1">Multi-pass membrane protein</topology>
    </subcellularLocation>
</comment>
<feature type="transmembrane region" description="Helical" evidence="7">
    <location>
        <begin position="256"/>
        <end position="277"/>
    </location>
</feature>
<evidence type="ECO:0000256" key="5">
    <source>
        <dbReference type="ARBA" id="ARBA00022989"/>
    </source>
</evidence>
<dbReference type="Pfam" id="PF12704">
    <property type="entry name" value="MacB_PCD"/>
    <property type="match status" value="1"/>
</dbReference>
<protein>
    <submittedName>
        <fullName evidence="10">ABC transport system permease protein</fullName>
    </submittedName>
</protein>
<dbReference type="RefSeq" id="WP_307432862.1">
    <property type="nucleotide sequence ID" value="NZ_JAUSVK010000001.1"/>
</dbReference>
<evidence type="ECO:0000256" key="6">
    <source>
        <dbReference type="ARBA" id="ARBA00023136"/>
    </source>
</evidence>
<evidence type="ECO:0000256" key="4">
    <source>
        <dbReference type="ARBA" id="ARBA00022692"/>
    </source>
</evidence>
<feature type="domain" description="ABC3 transporter permease C-terminal" evidence="8">
    <location>
        <begin position="258"/>
        <end position="363"/>
    </location>
</feature>
<feature type="transmembrane region" description="Helical" evidence="7">
    <location>
        <begin position="332"/>
        <end position="359"/>
    </location>
</feature>
<dbReference type="PANTHER" id="PTHR43738:SF1">
    <property type="entry name" value="HEMIN TRANSPORT SYSTEM PERMEASE PROTEIN HRTB-RELATED"/>
    <property type="match status" value="1"/>
</dbReference>
<dbReference type="Proteomes" id="UP001237448">
    <property type="component" value="Unassembled WGS sequence"/>
</dbReference>
<dbReference type="PANTHER" id="PTHR43738">
    <property type="entry name" value="ABC TRANSPORTER, MEMBRANE PROTEIN"/>
    <property type="match status" value="1"/>
</dbReference>
<organism evidence="10 11">
    <name type="scientific">Labrys monachus</name>
    <dbReference type="NCBI Taxonomy" id="217067"/>
    <lineage>
        <taxon>Bacteria</taxon>
        <taxon>Pseudomonadati</taxon>
        <taxon>Pseudomonadota</taxon>
        <taxon>Alphaproteobacteria</taxon>
        <taxon>Hyphomicrobiales</taxon>
        <taxon>Xanthobacteraceae</taxon>
        <taxon>Labrys</taxon>
    </lineage>
</organism>
<keyword evidence="11" id="KW-1185">Reference proteome</keyword>
<keyword evidence="6 7" id="KW-0472">Membrane</keyword>
<reference evidence="10 11" key="1">
    <citation type="submission" date="2023-07" db="EMBL/GenBank/DDBJ databases">
        <title>Genomic Encyclopedia of Type Strains, Phase IV (KMG-IV): sequencing the most valuable type-strain genomes for metagenomic binning, comparative biology and taxonomic classification.</title>
        <authorList>
            <person name="Goeker M."/>
        </authorList>
    </citation>
    <scope>NUCLEOTIDE SEQUENCE [LARGE SCALE GENOMIC DNA]</scope>
    <source>
        <strain evidence="10 11">DSM 5896</strain>
    </source>
</reference>
<feature type="transmembrane region" description="Helical" evidence="7">
    <location>
        <begin position="298"/>
        <end position="326"/>
    </location>
</feature>
<sequence>MLRFVLTVFGVGLLMASTIGMLGMYRGIVYEALVVIDGVGADLWVVEGGKSGPFAESSAVPANLDRRVAGVSGVAATRRFIQYNQQFEFDGLPLRMSITGVDFPSDRGSWIPLIAGRYFQSNRYEAIADKTLGFAVGDEIRLGKDTYTIVGVSTGQVDMSGDGLLFVTIADAQVINQLLPSEAILLNRAAKEGRDRMGLGNDTGSIAAVIVETLPGADKDVVRDSIKRWGDVEVLTKQDEEEILLNGRLGKLRVQILAFTTMILLICCAVIAMTIYTMTIEKVAQISLLKLIGARDRVIVGMIAQQAALIGFCGLILAIAISFTIYPRFPRTVLITASDLGVLSLVLMALSLAASWFAIRRALAVRAQEVLA</sequence>
<keyword evidence="5 7" id="KW-1133">Transmembrane helix</keyword>
<proteinExistence type="predicted"/>
<keyword evidence="4 7" id="KW-0812">Transmembrane</keyword>
<keyword evidence="2" id="KW-0813">Transport</keyword>
<evidence type="ECO:0000259" key="8">
    <source>
        <dbReference type="Pfam" id="PF02687"/>
    </source>
</evidence>
<evidence type="ECO:0000256" key="7">
    <source>
        <dbReference type="SAM" id="Phobius"/>
    </source>
</evidence>
<dbReference type="Pfam" id="PF02687">
    <property type="entry name" value="FtsX"/>
    <property type="match status" value="1"/>
</dbReference>
<evidence type="ECO:0000259" key="9">
    <source>
        <dbReference type="Pfam" id="PF12704"/>
    </source>
</evidence>